<dbReference type="EMBL" id="CP036349">
    <property type="protein sequence ID" value="QDV72330.1"/>
    <property type="molecule type" value="Genomic_DNA"/>
</dbReference>
<proteinExistence type="predicted"/>
<sequence>MVAGREDHVVREAVGRLGQSSHLFLRHVECHVEEGTLCLEGKVPSFYLKQAAQSLLQSVEGVERVINRLEVVNAYGVSSAADE</sequence>
<dbReference type="Gene3D" id="3.30.1340.30">
    <property type="match status" value="1"/>
</dbReference>
<dbReference type="PROSITE" id="PS50914">
    <property type="entry name" value="BON"/>
    <property type="match status" value="1"/>
</dbReference>
<gene>
    <name evidence="2" type="ORF">Spa11_05040</name>
</gene>
<evidence type="ECO:0000313" key="2">
    <source>
        <dbReference type="EMBL" id="QDV72330.1"/>
    </source>
</evidence>
<dbReference type="KEGG" id="bmei:Spa11_05040"/>
<feature type="domain" description="BON" evidence="1">
    <location>
        <begin position="5"/>
        <end position="73"/>
    </location>
</feature>
<name>A0A518K3I7_9BACT</name>
<dbReference type="AlphaFoldDB" id="A0A518K3I7"/>
<evidence type="ECO:0000259" key="1">
    <source>
        <dbReference type="PROSITE" id="PS50914"/>
    </source>
</evidence>
<evidence type="ECO:0000313" key="3">
    <source>
        <dbReference type="Proteomes" id="UP000316426"/>
    </source>
</evidence>
<dbReference type="Pfam" id="PF04972">
    <property type="entry name" value="BON"/>
    <property type="match status" value="1"/>
</dbReference>
<dbReference type="Proteomes" id="UP000316426">
    <property type="component" value="Chromosome"/>
</dbReference>
<keyword evidence="3" id="KW-1185">Reference proteome</keyword>
<protein>
    <submittedName>
        <fullName evidence="2">BON domain protein</fullName>
    </submittedName>
</protein>
<reference evidence="2 3" key="1">
    <citation type="submission" date="2019-02" db="EMBL/GenBank/DDBJ databases">
        <title>Deep-cultivation of Planctomycetes and their phenomic and genomic characterization uncovers novel biology.</title>
        <authorList>
            <person name="Wiegand S."/>
            <person name="Jogler M."/>
            <person name="Boedeker C."/>
            <person name="Pinto D."/>
            <person name="Vollmers J."/>
            <person name="Rivas-Marin E."/>
            <person name="Kohn T."/>
            <person name="Peeters S.H."/>
            <person name="Heuer A."/>
            <person name="Rast P."/>
            <person name="Oberbeckmann S."/>
            <person name="Bunk B."/>
            <person name="Jeske O."/>
            <person name="Meyerdierks A."/>
            <person name="Storesund J.E."/>
            <person name="Kallscheuer N."/>
            <person name="Luecker S."/>
            <person name="Lage O.M."/>
            <person name="Pohl T."/>
            <person name="Merkel B.J."/>
            <person name="Hornburger P."/>
            <person name="Mueller R.-W."/>
            <person name="Bruemmer F."/>
            <person name="Labrenz M."/>
            <person name="Spormann A.M."/>
            <person name="Op den Camp H."/>
            <person name="Overmann J."/>
            <person name="Amann R."/>
            <person name="Jetten M.S.M."/>
            <person name="Mascher T."/>
            <person name="Medema M.H."/>
            <person name="Devos D.P."/>
            <person name="Kaster A.-K."/>
            <person name="Ovreas L."/>
            <person name="Rohde M."/>
            <person name="Galperin M.Y."/>
            <person name="Jogler C."/>
        </authorList>
    </citation>
    <scope>NUCLEOTIDE SEQUENCE [LARGE SCALE GENOMIC DNA]</scope>
    <source>
        <strain evidence="2 3">Spa11</strain>
    </source>
</reference>
<accession>A0A518K3I7</accession>
<dbReference type="InterPro" id="IPR007055">
    <property type="entry name" value="BON_dom"/>
</dbReference>
<organism evidence="2 3">
    <name type="scientific">Botrimarina mediterranea</name>
    <dbReference type="NCBI Taxonomy" id="2528022"/>
    <lineage>
        <taxon>Bacteria</taxon>
        <taxon>Pseudomonadati</taxon>
        <taxon>Planctomycetota</taxon>
        <taxon>Planctomycetia</taxon>
        <taxon>Pirellulales</taxon>
        <taxon>Lacipirellulaceae</taxon>
        <taxon>Botrimarina</taxon>
    </lineage>
</organism>